<dbReference type="EMBL" id="CASHTH010000696">
    <property type="protein sequence ID" value="CAI8006565.1"/>
    <property type="molecule type" value="Genomic_DNA"/>
</dbReference>
<evidence type="ECO:0000313" key="2">
    <source>
        <dbReference type="EMBL" id="CAI8006565.1"/>
    </source>
</evidence>
<name>A0AA35W9C3_GEOBA</name>
<reference evidence="2" key="1">
    <citation type="submission" date="2023-03" db="EMBL/GenBank/DDBJ databases">
        <authorList>
            <person name="Steffen K."/>
            <person name="Cardenas P."/>
        </authorList>
    </citation>
    <scope>NUCLEOTIDE SEQUENCE</scope>
</reference>
<evidence type="ECO:0000259" key="1">
    <source>
        <dbReference type="Pfam" id="PF13701"/>
    </source>
</evidence>
<dbReference type="NCBIfam" id="NF033539">
    <property type="entry name" value="transpos_IS1380"/>
    <property type="match status" value="1"/>
</dbReference>
<keyword evidence="3" id="KW-1185">Reference proteome</keyword>
<proteinExistence type="predicted"/>
<dbReference type="InterPro" id="IPR025668">
    <property type="entry name" value="Tnp_DDE_dom"/>
</dbReference>
<dbReference type="InterPro" id="IPR047960">
    <property type="entry name" value="Transpos_IS1380"/>
</dbReference>
<comment type="caution">
    <text evidence="2">The sequence shown here is derived from an EMBL/GenBank/DDBJ whole genome shotgun (WGS) entry which is preliminary data.</text>
</comment>
<gene>
    <name evidence="2" type="ORF">GBAR_LOCUS4790</name>
</gene>
<organism evidence="2 3">
    <name type="scientific">Geodia barretti</name>
    <name type="common">Barrett's horny sponge</name>
    <dbReference type="NCBI Taxonomy" id="519541"/>
    <lineage>
        <taxon>Eukaryota</taxon>
        <taxon>Metazoa</taxon>
        <taxon>Porifera</taxon>
        <taxon>Demospongiae</taxon>
        <taxon>Heteroscleromorpha</taxon>
        <taxon>Tetractinellida</taxon>
        <taxon>Astrophorina</taxon>
        <taxon>Geodiidae</taxon>
        <taxon>Geodia</taxon>
    </lineage>
</organism>
<protein>
    <recommendedName>
        <fullName evidence="1">Transposase DDE domain-containing protein</fullName>
    </recommendedName>
</protein>
<dbReference type="SUPFAM" id="SSF53098">
    <property type="entry name" value="Ribonuclease H-like"/>
    <property type="match status" value="1"/>
</dbReference>
<dbReference type="AlphaFoldDB" id="A0AA35W9C3"/>
<dbReference type="Proteomes" id="UP001174909">
    <property type="component" value="Unassembled WGS sequence"/>
</dbReference>
<dbReference type="Pfam" id="PF13701">
    <property type="entry name" value="DDE_Tnp_1_4"/>
    <property type="match status" value="1"/>
</dbReference>
<accession>A0AA35W9C3</accession>
<feature type="domain" description="Transposase DDE" evidence="1">
    <location>
        <begin position="12"/>
        <end position="420"/>
    </location>
</feature>
<evidence type="ECO:0000313" key="3">
    <source>
        <dbReference type="Proteomes" id="UP001174909"/>
    </source>
</evidence>
<sequence>MGESTNPRAKLRFDRRVRLEFRGATITSDAGLLACRELDDALGLTETADECLQESRGGRNVQHRLVGLLRQSVYSRLAGYEDTNDAERLAQDPTMRIIVGRRGGPERPAASTNTMSRFETEVLTQDGNVEGLGRLNAKWVDGAMSRTPHRRVILDMDSSESPVHGEQEGASYNGHFGSTCYHPLFVFNQFGDCEGAMLRAGNVHSAHRWRDVLDPILSRYGATGVRRYFRADAAFAKPDIYEYLEERRVFYAIRLPSNKVLQYEIAPLLIRPVGRPPKRPVILYDDFWYRAESWDRARRVVAKVEWHRGELFPRVGFIVTNMTAGPEGVVRFYNGRGTAEQWIKEGKYALNWTRLSCHRFVANRVRLSLFILAYNLGNFLRRLCLPKAVKHWSLRSVQVKLIKMGGRLVRHSRRLIFQCPRCRFLDGCSRECWIVSAGYRRRQAEGGYNHDLAKRGERSRESAHVSMRCAPHWRGSKTMI</sequence>
<dbReference type="InterPro" id="IPR012337">
    <property type="entry name" value="RNaseH-like_sf"/>
</dbReference>